<dbReference type="Proteomes" id="UP001282288">
    <property type="component" value="Unassembled WGS sequence"/>
</dbReference>
<feature type="compositionally biased region" description="Low complexity" evidence="1">
    <location>
        <begin position="200"/>
        <end position="211"/>
    </location>
</feature>
<dbReference type="GeneID" id="69810961"/>
<dbReference type="AlphaFoldDB" id="A0AAP6BNI6"/>
<dbReference type="Proteomes" id="UP001272987">
    <property type="component" value="Unassembled WGS sequence"/>
</dbReference>
<evidence type="ECO:0000313" key="3">
    <source>
        <dbReference type="EMBL" id="MDX3026054.1"/>
    </source>
</evidence>
<feature type="compositionally biased region" description="Pro residues" evidence="1">
    <location>
        <begin position="212"/>
        <end position="222"/>
    </location>
</feature>
<evidence type="ECO:0000313" key="2">
    <source>
        <dbReference type="EMBL" id="MDX2967417.1"/>
    </source>
</evidence>
<comment type="caution">
    <text evidence="2">The sequence shown here is derived from an EMBL/GenBank/DDBJ whole genome shotgun (WGS) entry which is preliminary data.</text>
</comment>
<evidence type="ECO:0000256" key="1">
    <source>
        <dbReference type="SAM" id="MobiDB-lite"/>
    </source>
</evidence>
<name>A0AAP6BNI6_9ACTN</name>
<accession>A0AAP6BNI6</accession>
<evidence type="ECO:0000313" key="4">
    <source>
        <dbReference type="Proteomes" id="UP001272987"/>
    </source>
</evidence>
<evidence type="ECO:0000313" key="5">
    <source>
        <dbReference type="Proteomes" id="UP001282288"/>
    </source>
</evidence>
<organism evidence="2 5">
    <name type="scientific">Streptomyces acidiscabies</name>
    <dbReference type="NCBI Taxonomy" id="42234"/>
    <lineage>
        <taxon>Bacteria</taxon>
        <taxon>Bacillati</taxon>
        <taxon>Actinomycetota</taxon>
        <taxon>Actinomycetes</taxon>
        <taxon>Kitasatosporales</taxon>
        <taxon>Streptomycetaceae</taxon>
        <taxon>Streptomyces</taxon>
    </lineage>
</organism>
<dbReference type="EMBL" id="JARAWP010000067">
    <property type="protein sequence ID" value="MDX3026054.1"/>
    <property type="molecule type" value="Genomic_DNA"/>
</dbReference>
<keyword evidence="4" id="KW-1185">Reference proteome</keyword>
<reference evidence="2 4" key="1">
    <citation type="journal article" date="2023" name="Microb. Genom.">
        <title>Mesoterricola silvestris gen. nov., sp. nov., Mesoterricola sediminis sp. nov., Geothrix oryzae sp. nov., Geothrix edaphica sp. nov., Geothrix rubra sp. nov., and Geothrix limicola sp. nov., six novel members of Acidobacteriota isolated from soils.</title>
        <authorList>
            <person name="Weisberg A.J."/>
            <person name="Pearce E."/>
            <person name="Kramer C.G."/>
            <person name="Chang J.H."/>
            <person name="Clarke C.R."/>
        </authorList>
    </citation>
    <scope>NUCLEOTIDE SEQUENCE</scope>
    <source>
        <strain evidence="3 4">NB05-1H</strain>
        <strain evidence="2">NRRL_B-16521</strain>
    </source>
</reference>
<gene>
    <name evidence="2" type="ORF">PV399_48145</name>
    <name evidence="3" type="ORF">PV666_50610</name>
</gene>
<dbReference type="RefSeq" id="WP_010358371.1">
    <property type="nucleotide sequence ID" value="NZ_BCMK01000141.1"/>
</dbReference>
<protein>
    <submittedName>
        <fullName evidence="2">Uncharacterized protein</fullName>
    </submittedName>
</protein>
<proteinExistence type="predicted"/>
<feature type="region of interest" description="Disordered" evidence="1">
    <location>
        <begin position="170"/>
        <end position="228"/>
    </location>
</feature>
<dbReference type="EMBL" id="JARAWC010000117">
    <property type="protein sequence ID" value="MDX2967417.1"/>
    <property type="molecule type" value="Genomic_DNA"/>
</dbReference>
<sequence length="228" mass="24012">MTSSPAPDVVLGHHPDHGIVAANPAQHHIADWYLDRLGFHRVPNHPFLYALQALPAEAAQRAAQAGRLMEQAGLTVQSDFSIASRSTDPDVAIADHPHLGVTAATSTPWPTLTPSDYALRALGWEYQPSLDVYTLPAHLDALTTVVGTVRTLQETGHTVAVEPALAEAAAHRSLQAPPTAHRPGRPPMSAVAVANSPAHSATSRQSASSTPATPPPSVPLPSLPSRTR</sequence>